<keyword evidence="1" id="KW-0812">Transmembrane</keyword>
<dbReference type="AlphaFoldDB" id="A0A0K1Q915"/>
<keyword evidence="1" id="KW-1133">Transmembrane helix</keyword>
<dbReference type="Proteomes" id="UP000064967">
    <property type="component" value="Chromosome"/>
</dbReference>
<evidence type="ECO:0000256" key="1">
    <source>
        <dbReference type="SAM" id="Phobius"/>
    </source>
</evidence>
<evidence type="ECO:0000313" key="4">
    <source>
        <dbReference type="Proteomes" id="UP000064967"/>
    </source>
</evidence>
<dbReference type="EMBL" id="CP012333">
    <property type="protein sequence ID" value="AKV02219.1"/>
    <property type="molecule type" value="Genomic_DNA"/>
</dbReference>
<name>A0A0K1Q915_9BACT</name>
<protein>
    <recommendedName>
        <fullName evidence="2">DUF4190 domain-containing protein</fullName>
    </recommendedName>
</protein>
<feature type="domain" description="DUF4190" evidence="2">
    <location>
        <begin position="21"/>
        <end position="83"/>
    </location>
</feature>
<sequence length="259" mass="27335">MLHAMAPGAVAPELRRKESKAVASLSLGLLSLVCLGAFAGVPAIILGSLARRDIDRSQGMLGGERMAIGGVVTGLFGTGLSLVIGVAALASALSLVQPGDPRSESPMLRPVATGTRSYGALDVVDIDERQSLKTSLAGITQAASSKGRTVVLQTYVRSSRECADVASALPDSRMQNALANVTLVRVDVDKFESELRAMRVDTETVPWFYKLDSASRPTDAISADEWDENTVTNMAPVLDDFVHGNLSSRRSPSPLGIEL</sequence>
<keyword evidence="1" id="KW-0472">Membrane</keyword>
<reference evidence="3 4" key="1">
    <citation type="submission" date="2015-08" db="EMBL/GenBank/DDBJ databases">
        <authorList>
            <person name="Babu N.S."/>
            <person name="Beckwith C.J."/>
            <person name="Beseler K.G."/>
            <person name="Brison A."/>
            <person name="Carone J.V."/>
            <person name="Caskin T.P."/>
            <person name="Diamond M."/>
            <person name="Durham M.E."/>
            <person name="Foxe J.M."/>
            <person name="Go M."/>
            <person name="Henderson B.A."/>
            <person name="Jones I.B."/>
            <person name="McGettigan J.A."/>
            <person name="Micheletti S.J."/>
            <person name="Nasrallah M.E."/>
            <person name="Ortiz D."/>
            <person name="Piller C.R."/>
            <person name="Privatt S.R."/>
            <person name="Schneider S.L."/>
            <person name="Sharp S."/>
            <person name="Smith T.C."/>
            <person name="Stanton J.D."/>
            <person name="Ullery H.E."/>
            <person name="Wilson R.J."/>
            <person name="Serrano M.G."/>
            <person name="Buck G."/>
            <person name="Lee V."/>
            <person name="Wang Y."/>
            <person name="Carvalho R."/>
            <person name="Voegtly L."/>
            <person name="Shi R."/>
            <person name="Duckworth R."/>
            <person name="Johnson A."/>
            <person name="Loviza R."/>
            <person name="Walstead R."/>
            <person name="Shah Z."/>
            <person name="Kiflezghi M."/>
            <person name="Wade K."/>
            <person name="Ball S.L."/>
            <person name="Bradley K.W."/>
            <person name="Asai D.J."/>
            <person name="Bowman C.A."/>
            <person name="Russell D.A."/>
            <person name="Pope W.H."/>
            <person name="Jacobs-Sera D."/>
            <person name="Hendrix R.W."/>
            <person name="Hatfull G.F."/>
        </authorList>
    </citation>
    <scope>NUCLEOTIDE SEQUENCE [LARGE SCALE GENOMIC DNA]</scope>
    <source>
        <strain evidence="3 4">DSM 27648</strain>
    </source>
</reference>
<evidence type="ECO:0000259" key="2">
    <source>
        <dbReference type="Pfam" id="PF13828"/>
    </source>
</evidence>
<dbReference type="InterPro" id="IPR025241">
    <property type="entry name" value="DUF4190"/>
</dbReference>
<organism evidence="3 4">
    <name type="scientific">Labilithrix luteola</name>
    <dbReference type="NCBI Taxonomy" id="1391654"/>
    <lineage>
        <taxon>Bacteria</taxon>
        <taxon>Pseudomonadati</taxon>
        <taxon>Myxococcota</taxon>
        <taxon>Polyangia</taxon>
        <taxon>Polyangiales</taxon>
        <taxon>Labilitrichaceae</taxon>
        <taxon>Labilithrix</taxon>
    </lineage>
</organism>
<feature type="transmembrane region" description="Helical" evidence="1">
    <location>
        <begin position="21"/>
        <end position="46"/>
    </location>
</feature>
<accession>A0A0K1Q915</accession>
<feature type="transmembrane region" description="Helical" evidence="1">
    <location>
        <begin position="66"/>
        <end position="96"/>
    </location>
</feature>
<dbReference type="Pfam" id="PF13828">
    <property type="entry name" value="DUF4190"/>
    <property type="match status" value="1"/>
</dbReference>
<keyword evidence="4" id="KW-1185">Reference proteome</keyword>
<evidence type="ECO:0000313" key="3">
    <source>
        <dbReference type="EMBL" id="AKV02219.1"/>
    </source>
</evidence>
<proteinExistence type="predicted"/>
<gene>
    <name evidence="3" type="ORF">AKJ09_08882</name>
</gene>
<dbReference type="KEGG" id="llu:AKJ09_08882"/>